<feature type="transmembrane region" description="Helical" evidence="4">
    <location>
        <begin position="21"/>
        <end position="45"/>
    </location>
</feature>
<dbReference type="RefSeq" id="WP_244537006.1">
    <property type="nucleotide sequence ID" value="NZ_FOTK01000003.1"/>
</dbReference>
<dbReference type="InterPro" id="IPR020846">
    <property type="entry name" value="MFS_dom"/>
</dbReference>
<keyword evidence="7" id="KW-1185">Reference proteome</keyword>
<gene>
    <name evidence="6" type="ORF">SAMN05192568_100370</name>
</gene>
<sequence length="396" mass="40087">MNVSERPDRIAAASGIGPDTVAAITAAIACVTVVGIGLSLSIPLLSIEMERRGASSTLIGLNTAVAGMASICTVPFVPRLAARIGVARLLCLALIVGAVSLAAFPVLPGIALWFPLRFVFSMTLGALFVLSEYWINAAAPPERRGLVMGIYATVLAAGFAVGPALLALVGTEGLAPYLTGAALMLAGGLPIVLARGLSPTIEHGSGRSLIAYLRLAPGALLAALAYGAVETGIFAILPLYGLRLGYDAQGAAGLVSLIALGNVLFQIPFGWLADRFDRRTVLLGASLGGAAGSALIPLASGSPVALGLVLFAWGGIAGTLYTVGLTTLGDRVPATDLAGANAAFVVLYNVGLMLGPPLIGGGLDLVPPHGFAWALLALFLAFSVSLATMERPAARS</sequence>
<proteinExistence type="predicted"/>
<feature type="transmembrane region" description="Helical" evidence="4">
    <location>
        <begin position="113"/>
        <end position="134"/>
    </location>
</feature>
<accession>A0A1I4GKH3</accession>
<evidence type="ECO:0000256" key="4">
    <source>
        <dbReference type="SAM" id="Phobius"/>
    </source>
</evidence>
<dbReference type="CDD" id="cd17477">
    <property type="entry name" value="MFS_YcaD_like"/>
    <property type="match status" value="1"/>
</dbReference>
<dbReference type="GO" id="GO:0005886">
    <property type="term" value="C:plasma membrane"/>
    <property type="evidence" value="ECO:0007669"/>
    <property type="project" value="TreeGrafter"/>
</dbReference>
<keyword evidence="2 4" id="KW-1133">Transmembrane helix</keyword>
<dbReference type="InterPro" id="IPR011701">
    <property type="entry name" value="MFS"/>
</dbReference>
<dbReference type="PROSITE" id="PS50850">
    <property type="entry name" value="MFS"/>
    <property type="match status" value="1"/>
</dbReference>
<evidence type="ECO:0000313" key="7">
    <source>
        <dbReference type="Proteomes" id="UP000199048"/>
    </source>
</evidence>
<name>A0A1I4GKH3_9HYPH</name>
<dbReference type="STRING" id="582667.SAMN05192568_100370"/>
<dbReference type="InterPro" id="IPR036259">
    <property type="entry name" value="MFS_trans_sf"/>
</dbReference>
<dbReference type="Pfam" id="PF07690">
    <property type="entry name" value="MFS_1"/>
    <property type="match status" value="1"/>
</dbReference>
<feature type="transmembrane region" description="Helical" evidence="4">
    <location>
        <begin position="252"/>
        <end position="273"/>
    </location>
</feature>
<protein>
    <submittedName>
        <fullName evidence="6">Cyanate permease</fullName>
    </submittedName>
</protein>
<feature type="transmembrane region" description="Helical" evidence="4">
    <location>
        <begin position="305"/>
        <end position="325"/>
    </location>
</feature>
<dbReference type="EMBL" id="FOTK01000003">
    <property type="protein sequence ID" value="SFL30548.1"/>
    <property type="molecule type" value="Genomic_DNA"/>
</dbReference>
<feature type="transmembrane region" description="Helical" evidence="4">
    <location>
        <begin position="174"/>
        <end position="194"/>
    </location>
</feature>
<dbReference type="GO" id="GO:0022857">
    <property type="term" value="F:transmembrane transporter activity"/>
    <property type="evidence" value="ECO:0007669"/>
    <property type="project" value="InterPro"/>
</dbReference>
<feature type="transmembrane region" description="Helical" evidence="4">
    <location>
        <begin position="89"/>
        <end position="107"/>
    </location>
</feature>
<keyword evidence="3 4" id="KW-0472">Membrane</keyword>
<evidence type="ECO:0000259" key="5">
    <source>
        <dbReference type="PROSITE" id="PS50850"/>
    </source>
</evidence>
<feature type="transmembrane region" description="Helical" evidence="4">
    <location>
        <begin position="280"/>
        <end position="299"/>
    </location>
</feature>
<organism evidence="6 7">
    <name type="scientific">Methylobacterium pseudosasicola</name>
    <dbReference type="NCBI Taxonomy" id="582667"/>
    <lineage>
        <taxon>Bacteria</taxon>
        <taxon>Pseudomonadati</taxon>
        <taxon>Pseudomonadota</taxon>
        <taxon>Alphaproteobacteria</taxon>
        <taxon>Hyphomicrobiales</taxon>
        <taxon>Methylobacteriaceae</taxon>
        <taxon>Methylobacterium</taxon>
    </lineage>
</organism>
<dbReference type="SUPFAM" id="SSF103473">
    <property type="entry name" value="MFS general substrate transporter"/>
    <property type="match status" value="1"/>
</dbReference>
<feature type="transmembrane region" description="Helical" evidence="4">
    <location>
        <begin position="146"/>
        <end position="168"/>
    </location>
</feature>
<dbReference type="PROSITE" id="PS51257">
    <property type="entry name" value="PROKAR_LIPOPROTEIN"/>
    <property type="match status" value="1"/>
</dbReference>
<keyword evidence="1 4" id="KW-0812">Transmembrane</keyword>
<dbReference type="Gene3D" id="1.20.1250.20">
    <property type="entry name" value="MFS general substrate transporter like domains"/>
    <property type="match status" value="2"/>
</dbReference>
<feature type="transmembrane region" description="Helical" evidence="4">
    <location>
        <begin position="215"/>
        <end position="240"/>
    </location>
</feature>
<dbReference type="PANTHER" id="PTHR23521">
    <property type="entry name" value="TRANSPORTER MFS SUPERFAMILY"/>
    <property type="match status" value="1"/>
</dbReference>
<evidence type="ECO:0000313" key="6">
    <source>
        <dbReference type="EMBL" id="SFL30548.1"/>
    </source>
</evidence>
<dbReference type="AlphaFoldDB" id="A0A1I4GKH3"/>
<feature type="transmembrane region" description="Helical" evidence="4">
    <location>
        <begin position="337"/>
        <end position="359"/>
    </location>
</feature>
<reference evidence="7" key="1">
    <citation type="submission" date="2016-10" db="EMBL/GenBank/DDBJ databases">
        <authorList>
            <person name="Varghese N."/>
            <person name="Submissions S."/>
        </authorList>
    </citation>
    <scope>NUCLEOTIDE SEQUENCE [LARGE SCALE GENOMIC DNA]</scope>
    <source>
        <strain evidence="7">BL36</strain>
    </source>
</reference>
<feature type="transmembrane region" description="Helical" evidence="4">
    <location>
        <begin position="57"/>
        <end position="77"/>
    </location>
</feature>
<feature type="domain" description="Major facilitator superfamily (MFS) profile" evidence="5">
    <location>
        <begin position="211"/>
        <end position="396"/>
    </location>
</feature>
<evidence type="ECO:0000256" key="1">
    <source>
        <dbReference type="ARBA" id="ARBA00022692"/>
    </source>
</evidence>
<dbReference type="PANTHER" id="PTHR23521:SF3">
    <property type="entry name" value="MFS TRANSPORTER"/>
    <property type="match status" value="1"/>
</dbReference>
<dbReference type="InterPro" id="IPR047200">
    <property type="entry name" value="MFS_YcaD-like"/>
</dbReference>
<evidence type="ECO:0000256" key="3">
    <source>
        <dbReference type="ARBA" id="ARBA00023136"/>
    </source>
</evidence>
<dbReference type="Proteomes" id="UP000199048">
    <property type="component" value="Unassembled WGS sequence"/>
</dbReference>
<evidence type="ECO:0000256" key="2">
    <source>
        <dbReference type="ARBA" id="ARBA00022989"/>
    </source>
</evidence>
<feature type="transmembrane region" description="Helical" evidence="4">
    <location>
        <begin position="371"/>
        <end position="389"/>
    </location>
</feature>